<feature type="domain" description="BTB" evidence="2">
    <location>
        <begin position="100"/>
        <end position="166"/>
    </location>
</feature>
<proteinExistence type="predicted"/>
<sequence length="468" mass="52072">MDPPAMPRGTSRGRRGTTRLARGISSRGGARGRGGRGSRSLTPVVARQVEAQPSPEQPQAPTRRRASKAPEPVGKPWSVNSMAWRPDEGALKRLETGEFSDATIMADGREWKVHRLLLSSRSGWFARAFENKTLDDDNVINLFPLETEFVDVLLLTLYSNRLPEQYLDVRGEHATFATYIKIFNLADQFQVETMSDDALSVLGQLADRYLEDLCSFDRAKSGREGVPEPKPRFPYQNLGIAILEAFKDERTDKRAQCLLANFVYAGRAVLLENQILRDIVERNVQLAAAMWHASQGRNLAGWLPNPDVISHRLRAFDHTKKTQHPDRCELCDDVFDSDTHKRVMFDPYKVVLRPAGYCAVCVDKHKDDPECLFRKKGKTDKRGEGHVPVIKPESGLCEDVDMGGIPSVKGEREATAGLGLQGPTMSTPAPPAPLSDAELMPPPPLPAKKGVKRARREDEEGEEAMKGE</sequence>
<keyword evidence="4" id="KW-1185">Reference proteome</keyword>
<feature type="region of interest" description="Disordered" evidence="1">
    <location>
        <begin position="1"/>
        <end position="81"/>
    </location>
</feature>
<dbReference type="InterPro" id="IPR000210">
    <property type="entry name" value="BTB/POZ_dom"/>
</dbReference>
<dbReference type="AlphaFoldDB" id="A0AA39ZIB9"/>
<evidence type="ECO:0000313" key="3">
    <source>
        <dbReference type="EMBL" id="KAK0671535.1"/>
    </source>
</evidence>
<dbReference type="PROSITE" id="PS50097">
    <property type="entry name" value="BTB"/>
    <property type="match status" value="1"/>
</dbReference>
<dbReference type="InterPro" id="IPR011333">
    <property type="entry name" value="SKP1/BTB/POZ_sf"/>
</dbReference>
<reference evidence="3" key="1">
    <citation type="submission" date="2023-06" db="EMBL/GenBank/DDBJ databases">
        <title>Genome-scale phylogeny and comparative genomics of the fungal order Sordariales.</title>
        <authorList>
            <consortium name="Lawrence Berkeley National Laboratory"/>
            <person name="Hensen N."/>
            <person name="Bonometti L."/>
            <person name="Westerberg I."/>
            <person name="Brannstrom I.O."/>
            <person name="Guillou S."/>
            <person name="Cros-Aarteil S."/>
            <person name="Calhoun S."/>
            <person name="Haridas S."/>
            <person name="Kuo A."/>
            <person name="Mondo S."/>
            <person name="Pangilinan J."/>
            <person name="Riley R."/>
            <person name="Labutti K."/>
            <person name="Andreopoulos B."/>
            <person name="Lipzen A."/>
            <person name="Chen C."/>
            <person name="Yanf M."/>
            <person name="Daum C."/>
            <person name="Ng V."/>
            <person name="Clum A."/>
            <person name="Steindorff A."/>
            <person name="Ohm R."/>
            <person name="Martin F."/>
            <person name="Silar P."/>
            <person name="Natvig D."/>
            <person name="Lalanne C."/>
            <person name="Gautier V."/>
            <person name="Ament-Velasquez S.L."/>
            <person name="Kruys A."/>
            <person name="Hutchinson M.I."/>
            <person name="Powell A.J."/>
            <person name="Barry K."/>
            <person name="Miller A.N."/>
            <person name="Grigoriev I.V."/>
            <person name="Debuchy R."/>
            <person name="Gladieux P."/>
            <person name="Thoren M.H."/>
            <person name="Johannesson H."/>
        </authorList>
    </citation>
    <scope>NUCLEOTIDE SEQUENCE</scope>
    <source>
        <strain evidence="3">CBS 307.81</strain>
    </source>
</reference>
<evidence type="ECO:0000313" key="4">
    <source>
        <dbReference type="Proteomes" id="UP001174997"/>
    </source>
</evidence>
<dbReference type="EMBL" id="JAULSY010000020">
    <property type="protein sequence ID" value="KAK0671535.1"/>
    <property type="molecule type" value="Genomic_DNA"/>
</dbReference>
<dbReference type="Pfam" id="PF00651">
    <property type="entry name" value="BTB"/>
    <property type="match status" value="1"/>
</dbReference>
<dbReference type="SMART" id="SM00225">
    <property type="entry name" value="BTB"/>
    <property type="match status" value="1"/>
</dbReference>
<dbReference type="Gene3D" id="3.30.710.10">
    <property type="entry name" value="Potassium Channel Kv1.1, Chain A"/>
    <property type="match status" value="1"/>
</dbReference>
<dbReference type="CDD" id="cd18186">
    <property type="entry name" value="BTB_POZ_ZBTB_KLHL-like"/>
    <property type="match status" value="1"/>
</dbReference>
<feature type="compositionally biased region" description="Low complexity" evidence="1">
    <location>
        <begin position="48"/>
        <end position="61"/>
    </location>
</feature>
<evidence type="ECO:0000256" key="1">
    <source>
        <dbReference type="SAM" id="MobiDB-lite"/>
    </source>
</evidence>
<feature type="compositionally biased region" description="Low complexity" evidence="1">
    <location>
        <begin position="18"/>
        <end position="28"/>
    </location>
</feature>
<dbReference type="SUPFAM" id="SSF54695">
    <property type="entry name" value="POZ domain"/>
    <property type="match status" value="1"/>
</dbReference>
<accession>A0AA39ZIB9</accession>
<dbReference type="Proteomes" id="UP001174997">
    <property type="component" value="Unassembled WGS sequence"/>
</dbReference>
<organism evidence="3 4">
    <name type="scientific">Cercophora samala</name>
    <dbReference type="NCBI Taxonomy" id="330535"/>
    <lineage>
        <taxon>Eukaryota</taxon>
        <taxon>Fungi</taxon>
        <taxon>Dikarya</taxon>
        <taxon>Ascomycota</taxon>
        <taxon>Pezizomycotina</taxon>
        <taxon>Sordariomycetes</taxon>
        <taxon>Sordariomycetidae</taxon>
        <taxon>Sordariales</taxon>
        <taxon>Lasiosphaeriaceae</taxon>
        <taxon>Cercophora</taxon>
    </lineage>
</organism>
<gene>
    <name evidence="3" type="ORF">QBC41DRAFT_385545</name>
</gene>
<feature type="region of interest" description="Disordered" evidence="1">
    <location>
        <begin position="410"/>
        <end position="468"/>
    </location>
</feature>
<comment type="caution">
    <text evidence="3">The sequence shown here is derived from an EMBL/GenBank/DDBJ whole genome shotgun (WGS) entry which is preliminary data.</text>
</comment>
<feature type="compositionally biased region" description="Basic and acidic residues" evidence="1">
    <location>
        <begin position="455"/>
        <end position="468"/>
    </location>
</feature>
<protein>
    <recommendedName>
        <fullName evidence="2">BTB domain-containing protein</fullName>
    </recommendedName>
</protein>
<name>A0AA39ZIB9_9PEZI</name>
<evidence type="ECO:0000259" key="2">
    <source>
        <dbReference type="PROSITE" id="PS50097"/>
    </source>
</evidence>